<sequence length="581" mass="63503">MASKAKAAAAAAILPHDALFLGFDSSTQSLKATVVDAKLRIVTSEIVHFDSELPHYKTKDGVHRDLSENGRVTAPALMWVEALECVLDKLKKRSFPFEAIKAVSGSGQQHGSVYWKKDTLNSKLQKLSHLESLHGQLQDAFSTIHSPIWMDSSTFVQCKEIEEALGGAVALSLLTGSRAHERYTGPQIRKLYQTQKEVYENTERISLVSSFMASLLVGDYVSIDYSDAAGMNLMDFKNRIWSHVALEATAPHLEEKLGPLAPPHAVAGVINPFFVERYDFSADCLVIQWSGDNLCSLAGLALDHPGDVAVSLGTSDTVFGITTNPLPGLEGHIFPNCVDPHSYMVMLVYKNGSLTREEVRDRCADGSWDHFNKLLDETSPLNDGKVGFFYKYPEILPPLPGICPCTERTFCLVGVHRFCVKEAESLDDVAEAQEVLAFDPSTEVRSLVEGQFLSMKTHSQRIGMPMPPKRIIATGGASANHRLLVLMATIFGCDVYTAQRTDSASLGAAFRAAHGWLCNDQKDFVPIASMFANAAEDGAIQFKLSAHAGPNDLQAKFAALAKKRAELEHMLVAKYGANSTL</sequence>
<comment type="caution">
    <text evidence="1">The sequence shown here is derived from an EMBL/GenBank/DDBJ whole genome shotgun (WGS) entry which is preliminary data.</text>
</comment>
<reference evidence="2" key="1">
    <citation type="journal article" date="2024" name="Proc. Natl. Acad. Sci. U.S.A.">
        <title>Extraordinary preservation of gene collinearity over three hundred million years revealed in homosporous lycophytes.</title>
        <authorList>
            <person name="Li C."/>
            <person name="Wickell D."/>
            <person name="Kuo L.Y."/>
            <person name="Chen X."/>
            <person name="Nie B."/>
            <person name="Liao X."/>
            <person name="Peng D."/>
            <person name="Ji J."/>
            <person name="Jenkins J."/>
            <person name="Williams M."/>
            <person name="Shu S."/>
            <person name="Plott C."/>
            <person name="Barry K."/>
            <person name="Rajasekar S."/>
            <person name="Grimwood J."/>
            <person name="Han X."/>
            <person name="Sun S."/>
            <person name="Hou Z."/>
            <person name="He W."/>
            <person name="Dai G."/>
            <person name="Sun C."/>
            <person name="Schmutz J."/>
            <person name="Leebens-Mack J.H."/>
            <person name="Li F.W."/>
            <person name="Wang L."/>
        </authorList>
    </citation>
    <scope>NUCLEOTIDE SEQUENCE [LARGE SCALE GENOMIC DNA]</scope>
    <source>
        <strain evidence="2">cv. PW_Plant_1</strain>
    </source>
</reference>
<evidence type="ECO:0000313" key="2">
    <source>
        <dbReference type="Proteomes" id="UP001162992"/>
    </source>
</evidence>
<proteinExistence type="predicted"/>
<evidence type="ECO:0000313" key="1">
    <source>
        <dbReference type="EMBL" id="KAJ7550137.1"/>
    </source>
</evidence>
<dbReference type="EMBL" id="CM055098">
    <property type="protein sequence ID" value="KAJ7550137.1"/>
    <property type="molecule type" value="Genomic_DNA"/>
</dbReference>
<dbReference type="Proteomes" id="UP001162992">
    <property type="component" value="Chromosome 7"/>
</dbReference>
<name>A0ACC2D782_DIPCM</name>
<keyword evidence="2" id="KW-1185">Reference proteome</keyword>
<protein>
    <submittedName>
        <fullName evidence="1">Uncharacterized protein</fullName>
    </submittedName>
</protein>
<accession>A0ACC2D782</accession>
<gene>
    <name evidence="1" type="ORF">O6H91_07G085200</name>
</gene>
<organism evidence="1 2">
    <name type="scientific">Diphasiastrum complanatum</name>
    <name type="common">Issler's clubmoss</name>
    <name type="synonym">Lycopodium complanatum</name>
    <dbReference type="NCBI Taxonomy" id="34168"/>
    <lineage>
        <taxon>Eukaryota</taxon>
        <taxon>Viridiplantae</taxon>
        <taxon>Streptophyta</taxon>
        <taxon>Embryophyta</taxon>
        <taxon>Tracheophyta</taxon>
        <taxon>Lycopodiopsida</taxon>
        <taxon>Lycopodiales</taxon>
        <taxon>Lycopodiaceae</taxon>
        <taxon>Lycopodioideae</taxon>
        <taxon>Diphasiastrum</taxon>
    </lineage>
</organism>